<reference evidence="2 3" key="1">
    <citation type="submission" date="2018-10" db="EMBL/GenBank/DDBJ databases">
        <title>Genome assembly for a Yunnan-Guizhou Plateau 3E fish, Anabarilius grahami (Regan), and its evolutionary and genetic applications.</title>
        <authorList>
            <person name="Jiang W."/>
        </authorList>
    </citation>
    <scope>NUCLEOTIDE SEQUENCE [LARGE SCALE GENOMIC DNA]</scope>
    <source>
        <strain evidence="2">AG-KIZ</strain>
        <tissue evidence="2">Muscle</tissue>
    </source>
</reference>
<feature type="compositionally biased region" description="Basic and acidic residues" evidence="1">
    <location>
        <begin position="408"/>
        <end position="430"/>
    </location>
</feature>
<evidence type="ECO:0000313" key="3">
    <source>
        <dbReference type="Proteomes" id="UP000281406"/>
    </source>
</evidence>
<keyword evidence="3" id="KW-1185">Reference proteome</keyword>
<proteinExistence type="predicted"/>
<dbReference type="Proteomes" id="UP000281406">
    <property type="component" value="Unassembled WGS sequence"/>
</dbReference>
<feature type="compositionally biased region" description="Basic and acidic residues" evidence="1">
    <location>
        <begin position="472"/>
        <end position="500"/>
    </location>
</feature>
<feature type="region of interest" description="Disordered" evidence="1">
    <location>
        <begin position="353"/>
        <end position="530"/>
    </location>
</feature>
<accession>A0A3N0Z181</accession>
<name>A0A3N0Z181_ANAGA</name>
<dbReference type="OrthoDB" id="8985726at2759"/>
<protein>
    <submittedName>
        <fullName evidence="2">Uncharacterized protein</fullName>
    </submittedName>
</protein>
<dbReference type="AlphaFoldDB" id="A0A3N0Z181"/>
<evidence type="ECO:0000256" key="1">
    <source>
        <dbReference type="SAM" id="MobiDB-lite"/>
    </source>
</evidence>
<gene>
    <name evidence="2" type="ORF">DPX16_19187</name>
</gene>
<evidence type="ECO:0000313" key="2">
    <source>
        <dbReference type="EMBL" id="ROL51668.1"/>
    </source>
</evidence>
<feature type="compositionally biased region" description="Polar residues" evidence="1">
    <location>
        <begin position="20"/>
        <end position="34"/>
    </location>
</feature>
<dbReference type="EMBL" id="RJVU01018281">
    <property type="protein sequence ID" value="ROL51668.1"/>
    <property type="molecule type" value="Genomic_DNA"/>
</dbReference>
<feature type="region of interest" description="Disordered" evidence="1">
    <location>
        <begin position="20"/>
        <end position="45"/>
    </location>
</feature>
<sequence length="602" mass="69056">MTLLSKVFGCFSFLTRRHSSGQYSKGNQECSSIQEEPIQRPPEDTDIEEKMGYEDSLDEMEILPDFSTAAEPVLIQVEEPEYQNPLTIFPRSSTTVAKPLLIQVAPLHPLPDEVETGPSFFTVAEQLMAQFEEPEKETPPDEEKKLASSSIKVAETLMVLEATWHLTLPAEEEILPSFSTVAEPVMVQMAPAAVEQERPPERRGRRRTKNFLSAEEEILPSVAEPVMVQMAPAQVEQERPPERRGRRRTTNFLSADEEILPSVAEPVMVQMAPAQVEQERPPERRGRRRTKNFLSAEEEILPSVAEPVMVQMAPAEVEQERPPERRGRRRTTNFLSAEVEILPSVAEPVMVQMAPAEVEQERPPERRGRRRTKKERKTDSSTIKCPDTTPPPAKPKLAWMDSPAQNTKADEEMMKKEREVEDETPEKQETESVEMIVEVDLRQERKMKKKRKTEYATPPPPAKVKLAWMETDNTKVEKMKREDEKERLERQANKIEDTKTEQAANITPPPAKGKRMNVQESECSSKISQQSSRRWKGFHLIYKLAEKKSAAEKEKKATRKEKKIQRQLLHEKYVNDPSMKHLLINKNNRFNNSYCCGLTLFI</sequence>
<comment type="caution">
    <text evidence="2">The sequence shown here is derived from an EMBL/GenBank/DDBJ whole genome shotgun (WGS) entry which is preliminary data.</text>
</comment>
<feature type="compositionally biased region" description="Low complexity" evidence="1">
    <location>
        <begin position="519"/>
        <end position="530"/>
    </location>
</feature>
<organism evidence="2 3">
    <name type="scientific">Anabarilius grahami</name>
    <name type="common">Kanglang fish</name>
    <name type="synonym">Barilius grahami</name>
    <dbReference type="NCBI Taxonomy" id="495550"/>
    <lineage>
        <taxon>Eukaryota</taxon>
        <taxon>Metazoa</taxon>
        <taxon>Chordata</taxon>
        <taxon>Craniata</taxon>
        <taxon>Vertebrata</taxon>
        <taxon>Euteleostomi</taxon>
        <taxon>Actinopterygii</taxon>
        <taxon>Neopterygii</taxon>
        <taxon>Teleostei</taxon>
        <taxon>Ostariophysi</taxon>
        <taxon>Cypriniformes</taxon>
        <taxon>Xenocyprididae</taxon>
        <taxon>Xenocypridinae</taxon>
        <taxon>Xenocypridinae incertae sedis</taxon>
        <taxon>Anabarilius</taxon>
    </lineage>
</organism>